<sequence length="82" mass="9332">MEAVLLINCIPGKEDEISQKLRILPWVKVVYLVYGTYDIVVVIDVPTRDDLRTLVTKHIRGINGILSTTTLLVYERYEGLSV</sequence>
<evidence type="ECO:0000313" key="3">
    <source>
        <dbReference type="EMBL" id="HDS10069.1"/>
    </source>
</evidence>
<dbReference type="Pfam" id="PF01037">
    <property type="entry name" value="AsnC_trans_reg"/>
    <property type="match status" value="1"/>
</dbReference>
<feature type="domain" description="Transcription regulator AsnC/Lrp ligand binding" evidence="2">
    <location>
        <begin position="6"/>
        <end position="75"/>
    </location>
</feature>
<evidence type="ECO:0000256" key="1">
    <source>
        <dbReference type="ARBA" id="ARBA00029440"/>
    </source>
</evidence>
<dbReference type="InterPro" id="IPR011008">
    <property type="entry name" value="Dimeric_a/b-barrel"/>
</dbReference>
<name>A0A7C1I6L4_9CREN</name>
<proteinExistence type="predicted"/>
<dbReference type="AlphaFoldDB" id="A0A7C1I6L4"/>
<organism evidence="3">
    <name type="scientific">Fervidicoccus fontis</name>
    <dbReference type="NCBI Taxonomy" id="683846"/>
    <lineage>
        <taxon>Archaea</taxon>
        <taxon>Thermoproteota</taxon>
        <taxon>Thermoprotei</taxon>
        <taxon>Fervidicoccales</taxon>
        <taxon>Fervidicoccaceae</taxon>
        <taxon>Fervidicoccus</taxon>
    </lineage>
</organism>
<dbReference type="EMBL" id="DSDY01000013">
    <property type="protein sequence ID" value="HDS10069.1"/>
    <property type="molecule type" value="Genomic_DNA"/>
</dbReference>
<evidence type="ECO:0000259" key="2">
    <source>
        <dbReference type="Pfam" id="PF01037"/>
    </source>
</evidence>
<protein>
    <submittedName>
        <fullName evidence="3">Lrp/AsnC family transcriptional regulator</fullName>
    </submittedName>
</protein>
<accession>A0A7C1I6L4</accession>
<dbReference type="InterPro" id="IPR019887">
    <property type="entry name" value="Tscrpt_reg_AsnC/Lrp_C"/>
</dbReference>
<dbReference type="SUPFAM" id="SSF54909">
    <property type="entry name" value="Dimeric alpha+beta barrel"/>
    <property type="match status" value="1"/>
</dbReference>
<gene>
    <name evidence="3" type="ORF">ENO04_00365</name>
</gene>
<comment type="pathway">
    <text evidence="1">Amino-acid biosynthesis.</text>
</comment>
<reference evidence="3" key="1">
    <citation type="journal article" date="2020" name="mSystems">
        <title>Genome- and Community-Level Interaction Insights into Carbon Utilization and Element Cycling Functions of Hydrothermarchaeota in Hydrothermal Sediment.</title>
        <authorList>
            <person name="Zhou Z."/>
            <person name="Liu Y."/>
            <person name="Xu W."/>
            <person name="Pan J."/>
            <person name="Luo Z.H."/>
            <person name="Li M."/>
        </authorList>
    </citation>
    <scope>NUCLEOTIDE SEQUENCE [LARGE SCALE GENOMIC DNA]</scope>
    <source>
        <strain evidence="3">SpSt-123</strain>
    </source>
</reference>
<dbReference type="Gene3D" id="3.30.70.920">
    <property type="match status" value="1"/>
</dbReference>
<comment type="caution">
    <text evidence="3">The sequence shown here is derived from an EMBL/GenBank/DDBJ whole genome shotgun (WGS) entry which is preliminary data.</text>
</comment>